<evidence type="ECO:0000313" key="3">
    <source>
        <dbReference type="Proteomes" id="UP000243052"/>
    </source>
</evidence>
<keyword evidence="3" id="KW-1185">Reference proteome</keyword>
<dbReference type="InterPro" id="IPR016805">
    <property type="entry name" value="MIX23_fungal"/>
</dbReference>
<name>A0A120K2D8_9SACH</name>
<protein>
    <submittedName>
        <fullName evidence="2">HEL040Cp</fullName>
    </submittedName>
</protein>
<gene>
    <name evidence="2" type="ORF">AW171_hschr53175</name>
</gene>
<dbReference type="GeneID" id="28724518"/>
<dbReference type="PIRSF" id="PIRSF022603">
    <property type="entry name" value="UCP022603"/>
    <property type="match status" value="1"/>
</dbReference>
<reference evidence="2 3" key="1">
    <citation type="submission" date="2016-01" db="EMBL/GenBank/DDBJ databases">
        <title>Genome sequence of the yeast Holleya sinecauda.</title>
        <authorList>
            <person name="Dietrich F.S."/>
        </authorList>
    </citation>
    <scope>NUCLEOTIDE SEQUENCE [LARGE SCALE GENOMIC DNA]</scope>
    <source>
        <strain evidence="2 3">ATCC 58844</strain>
    </source>
</reference>
<organism evidence="2 3">
    <name type="scientific">Eremothecium sinecaudum</name>
    <dbReference type="NCBI Taxonomy" id="45286"/>
    <lineage>
        <taxon>Eukaryota</taxon>
        <taxon>Fungi</taxon>
        <taxon>Dikarya</taxon>
        <taxon>Ascomycota</taxon>
        <taxon>Saccharomycotina</taxon>
        <taxon>Saccharomycetes</taxon>
        <taxon>Saccharomycetales</taxon>
        <taxon>Saccharomycetaceae</taxon>
        <taxon>Eremothecium</taxon>
    </lineage>
</organism>
<dbReference type="InterPro" id="IPR019171">
    <property type="entry name" value="MIX23"/>
</dbReference>
<comment type="similarity">
    <text evidence="1">Belongs to the MIX23 family.</text>
</comment>
<dbReference type="OrthoDB" id="5593818at2759"/>
<evidence type="ECO:0000313" key="2">
    <source>
        <dbReference type="EMBL" id="AMD21240.1"/>
    </source>
</evidence>
<dbReference type="GO" id="GO:0005758">
    <property type="term" value="C:mitochondrial intermembrane space"/>
    <property type="evidence" value="ECO:0007669"/>
    <property type="project" value="InterPro"/>
</dbReference>
<dbReference type="AlphaFoldDB" id="A0A120K2D8"/>
<accession>A0A120K2D8</accession>
<dbReference type="PANTHER" id="PTHR31905:SF2">
    <property type="entry name" value="PROTEIN MIX23"/>
    <property type="match status" value="1"/>
</dbReference>
<dbReference type="PANTHER" id="PTHR31905">
    <property type="entry name" value="COILED-COIL DOMAIN-CONTAINING PROTEIN 58"/>
    <property type="match status" value="1"/>
</dbReference>
<dbReference type="Proteomes" id="UP000243052">
    <property type="component" value="Chromosome v"/>
</dbReference>
<dbReference type="Pfam" id="PF09774">
    <property type="entry name" value="MIX23"/>
    <property type="match status" value="1"/>
</dbReference>
<sequence length="198" mass="22377">MKNTAERELIVEGPSAGPDSMFTGSTKSSRTQNLVVNRQQCLNPILIDTFLRKSRAAVDSVVDLRLNHLSNSQSNVLDSMCSQYAQMELIPAWETRNQVIDFCATEASSLKKELAPINPSCTPEQNLNDLVRLNPYAADEQANKLRRHYQDLTNLESWINNQRTIEKVLRSKTLRSLSDVCEPTARQIDDFFKASKGF</sequence>
<evidence type="ECO:0000256" key="1">
    <source>
        <dbReference type="ARBA" id="ARBA00024204"/>
    </source>
</evidence>
<proteinExistence type="inferred from homology"/>
<dbReference type="EMBL" id="CP014245">
    <property type="protein sequence ID" value="AMD21240.1"/>
    <property type="molecule type" value="Genomic_DNA"/>
</dbReference>
<dbReference type="RefSeq" id="XP_017988236.1">
    <property type="nucleotide sequence ID" value="XM_018132483.1"/>
</dbReference>